<comment type="caution">
    <text evidence="8">The sequence shown here is derived from an EMBL/GenBank/DDBJ whole genome shotgun (WGS) entry which is preliminary data.</text>
</comment>
<comment type="similarity">
    <text evidence="3 7">Belongs to the PRA1 family.</text>
</comment>
<dbReference type="PANTHER" id="PTHR19317:SF95">
    <property type="entry name" value="PRA1 FAMILY PROTEIN B1"/>
    <property type="match status" value="1"/>
</dbReference>
<reference evidence="8 9" key="1">
    <citation type="submission" date="2021-05" db="EMBL/GenBank/DDBJ databases">
        <title>Genome Assembly of Synthetic Allotetraploid Brassica napus Reveals Homoeologous Exchanges between Subgenomes.</title>
        <authorList>
            <person name="Davis J.T."/>
        </authorList>
    </citation>
    <scope>NUCLEOTIDE SEQUENCE [LARGE SCALE GENOMIC DNA]</scope>
    <source>
        <strain evidence="9">cv. Da-Ae</strain>
        <tissue evidence="8">Seedling</tissue>
    </source>
</reference>
<dbReference type="Pfam" id="PF03208">
    <property type="entry name" value="PRA1"/>
    <property type="match status" value="1"/>
</dbReference>
<evidence type="ECO:0000256" key="4">
    <source>
        <dbReference type="ARBA" id="ARBA00022692"/>
    </source>
</evidence>
<proteinExistence type="inferred from homology"/>
<keyword evidence="4" id="KW-0812">Transmembrane</keyword>
<evidence type="ECO:0000256" key="7">
    <source>
        <dbReference type="RuleBase" id="RU363107"/>
    </source>
</evidence>
<dbReference type="EMBL" id="JAGKQM010000009">
    <property type="protein sequence ID" value="KAH0912683.1"/>
    <property type="molecule type" value="Genomic_DNA"/>
</dbReference>
<protein>
    <recommendedName>
        <fullName evidence="7">PRA1 family protein</fullName>
    </recommendedName>
</protein>
<comment type="function">
    <text evidence="1 7">May be involved in both secretory and endocytic intracellular trafficking in the endosomal/prevacuolar compartments.</text>
</comment>
<keyword evidence="7" id="KW-0813">Transport</keyword>
<comment type="subcellular location">
    <subcellularLocation>
        <location evidence="2">Endomembrane system</location>
        <topology evidence="2">Multi-pass membrane protein</topology>
    </subcellularLocation>
    <subcellularLocation>
        <location evidence="7">Membrane</location>
        <topology evidence="7">Multi-pass membrane protein</topology>
    </subcellularLocation>
</comment>
<dbReference type="Proteomes" id="UP000824890">
    <property type="component" value="Unassembled WGS sequence"/>
</dbReference>
<organism evidence="8 9">
    <name type="scientific">Brassica napus</name>
    <name type="common">Rape</name>
    <dbReference type="NCBI Taxonomy" id="3708"/>
    <lineage>
        <taxon>Eukaryota</taxon>
        <taxon>Viridiplantae</taxon>
        <taxon>Streptophyta</taxon>
        <taxon>Embryophyta</taxon>
        <taxon>Tracheophyta</taxon>
        <taxon>Spermatophyta</taxon>
        <taxon>Magnoliopsida</taxon>
        <taxon>eudicotyledons</taxon>
        <taxon>Gunneridae</taxon>
        <taxon>Pentapetalae</taxon>
        <taxon>rosids</taxon>
        <taxon>malvids</taxon>
        <taxon>Brassicales</taxon>
        <taxon>Brassicaceae</taxon>
        <taxon>Brassiceae</taxon>
        <taxon>Brassica</taxon>
    </lineage>
</organism>
<dbReference type="PANTHER" id="PTHR19317">
    <property type="entry name" value="PRENYLATED RAB ACCEPTOR 1-RELATED"/>
    <property type="match status" value="1"/>
</dbReference>
<evidence type="ECO:0000313" key="9">
    <source>
        <dbReference type="Proteomes" id="UP000824890"/>
    </source>
</evidence>
<evidence type="ECO:0000256" key="2">
    <source>
        <dbReference type="ARBA" id="ARBA00004127"/>
    </source>
</evidence>
<evidence type="ECO:0000256" key="1">
    <source>
        <dbReference type="ARBA" id="ARBA00002501"/>
    </source>
</evidence>
<name>A0ABQ8C7Y6_BRANA</name>
<keyword evidence="5" id="KW-1133">Transmembrane helix</keyword>
<evidence type="ECO:0000256" key="6">
    <source>
        <dbReference type="ARBA" id="ARBA00023136"/>
    </source>
</evidence>
<evidence type="ECO:0000313" key="8">
    <source>
        <dbReference type="EMBL" id="KAH0912683.1"/>
    </source>
</evidence>
<keyword evidence="9" id="KW-1185">Reference proteome</keyword>
<gene>
    <name evidence="8" type="ORF">HID58_036004</name>
</gene>
<dbReference type="InterPro" id="IPR004895">
    <property type="entry name" value="Prenylated_rab_accept_PRA1"/>
</dbReference>
<sequence>MSTPPLLPVTNQQAVQSQPPINTPAFHTFFSRLSTSIRDGLSQRRPLAELVDRSSMARPESLTDALSRIRKNLAYFKIMHVIEPLVGMIGCYMLILVESFSRWFSSTAPELSSTVRELSSTATELSSMAIKLYVGGDGALSQ</sequence>
<keyword evidence="6" id="KW-0472">Membrane</keyword>
<evidence type="ECO:0000256" key="3">
    <source>
        <dbReference type="ARBA" id="ARBA00006483"/>
    </source>
</evidence>
<evidence type="ECO:0000256" key="5">
    <source>
        <dbReference type="ARBA" id="ARBA00022989"/>
    </source>
</evidence>
<accession>A0ABQ8C7Y6</accession>